<dbReference type="EMBL" id="FPBH01000039">
    <property type="protein sequence ID" value="SFU25631.1"/>
    <property type="molecule type" value="Genomic_DNA"/>
</dbReference>
<proteinExistence type="predicted"/>
<protein>
    <submittedName>
        <fullName evidence="1">Uncharacterized protein</fullName>
    </submittedName>
</protein>
<gene>
    <name evidence="1" type="ORF">SAMN05192563_103935</name>
</gene>
<evidence type="ECO:0000313" key="1">
    <source>
        <dbReference type="EMBL" id="SFU25631.1"/>
    </source>
</evidence>
<dbReference type="AlphaFoldDB" id="A0A1I7ENZ2"/>
<name>A0A1I7ENZ2_9BURK</name>
<reference evidence="1 2" key="1">
    <citation type="submission" date="2016-10" db="EMBL/GenBank/DDBJ databases">
        <authorList>
            <person name="de Groot N.N."/>
        </authorList>
    </citation>
    <scope>NUCLEOTIDE SEQUENCE [LARGE SCALE GENOMIC DNA]</scope>
    <source>
        <strain evidence="1 2">LMG 27731</strain>
    </source>
</reference>
<accession>A0A1I7ENZ2</accession>
<organism evidence="1 2">
    <name type="scientific">Paraburkholderia aspalathi</name>
    <dbReference type="NCBI Taxonomy" id="1324617"/>
    <lineage>
        <taxon>Bacteria</taxon>
        <taxon>Pseudomonadati</taxon>
        <taxon>Pseudomonadota</taxon>
        <taxon>Betaproteobacteria</taxon>
        <taxon>Burkholderiales</taxon>
        <taxon>Burkholderiaceae</taxon>
        <taxon>Paraburkholderia</taxon>
    </lineage>
</organism>
<sequence length="82" mass="9554">MIALGIRHREWRVDKTLNRPKRFLEEIFLCRIHLVLSNFPSLIFQLEHRVSSAALLQHEVPECRSSSYSAIHCIKVTAGRLD</sequence>
<evidence type="ECO:0000313" key="2">
    <source>
        <dbReference type="Proteomes" id="UP000198844"/>
    </source>
</evidence>
<dbReference type="Proteomes" id="UP000198844">
    <property type="component" value="Unassembled WGS sequence"/>
</dbReference>